<protein>
    <submittedName>
        <fullName evidence="1">Uncharacterized protein</fullName>
    </submittedName>
</protein>
<keyword evidence="2" id="KW-1185">Reference proteome</keyword>
<proteinExistence type="predicted"/>
<organism evidence="1 2">
    <name type="scientific">Necator americanus</name>
    <name type="common">Human hookworm</name>
    <dbReference type="NCBI Taxonomy" id="51031"/>
    <lineage>
        <taxon>Eukaryota</taxon>
        <taxon>Metazoa</taxon>
        <taxon>Ecdysozoa</taxon>
        <taxon>Nematoda</taxon>
        <taxon>Chromadorea</taxon>
        <taxon>Rhabditida</taxon>
        <taxon>Rhabditina</taxon>
        <taxon>Rhabditomorpha</taxon>
        <taxon>Strongyloidea</taxon>
        <taxon>Ancylostomatidae</taxon>
        <taxon>Bunostominae</taxon>
        <taxon>Necator</taxon>
    </lineage>
</organism>
<reference evidence="1 2" key="1">
    <citation type="submission" date="2023-08" db="EMBL/GenBank/DDBJ databases">
        <title>A Necator americanus chromosomal reference genome.</title>
        <authorList>
            <person name="Ilik V."/>
            <person name="Petrzelkova K.J."/>
            <person name="Pardy F."/>
            <person name="Fuh T."/>
            <person name="Niatou-Singa F.S."/>
            <person name="Gouil Q."/>
            <person name="Baker L."/>
            <person name="Ritchie M.E."/>
            <person name="Jex A.R."/>
            <person name="Gazzola D."/>
            <person name="Li H."/>
            <person name="Toshio Fujiwara R."/>
            <person name="Zhan B."/>
            <person name="Aroian R.V."/>
            <person name="Pafco B."/>
            <person name="Schwarz E.M."/>
        </authorList>
    </citation>
    <scope>NUCLEOTIDE SEQUENCE [LARGE SCALE GENOMIC DNA]</scope>
    <source>
        <strain evidence="1 2">Aroian</strain>
        <tissue evidence="1">Whole animal</tissue>
    </source>
</reference>
<gene>
    <name evidence="1" type="primary">Necator_chrII.g6755</name>
    <name evidence="1" type="ORF">RB195_018962</name>
</gene>
<dbReference type="Proteomes" id="UP001303046">
    <property type="component" value="Unassembled WGS sequence"/>
</dbReference>
<evidence type="ECO:0000313" key="1">
    <source>
        <dbReference type="EMBL" id="KAK6736003.1"/>
    </source>
</evidence>
<comment type="caution">
    <text evidence="1">The sequence shown here is derived from an EMBL/GenBank/DDBJ whole genome shotgun (WGS) entry which is preliminary data.</text>
</comment>
<sequence>MESQLNRRDGARRRNFEINDAIFAKEYRGQKPISTPGFIIRCVGNTTYTVRCGNEVWTRHVNQLRSRVGLTLFWMCSIYHYSTARARTMVQRRLPTHLNDCNALDDPAADYRWTHEELDTR</sequence>
<accession>A0ABR1CBZ5</accession>
<evidence type="ECO:0000313" key="2">
    <source>
        <dbReference type="Proteomes" id="UP001303046"/>
    </source>
</evidence>
<name>A0ABR1CBZ5_NECAM</name>
<dbReference type="EMBL" id="JAVFWL010000002">
    <property type="protein sequence ID" value="KAK6736003.1"/>
    <property type="molecule type" value="Genomic_DNA"/>
</dbReference>